<accession>A0ABW6BID5</accession>
<reference evidence="3" key="1">
    <citation type="journal article" date="2019" name="Int. J. Syst. Evol. Microbiol.">
        <title>The Global Catalogue of Microorganisms (GCM) 10K type strain sequencing project: providing services to taxonomists for standard genome sequencing and annotation.</title>
        <authorList>
            <consortium name="The Broad Institute Genomics Platform"/>
            <consortium name="The Broad Institute Genome Sequencing Center for Infectious Disease"/>
            <person name="Wu L."/>
            <person name="Ma J."/>
        </authorList>
    </citation>
    <scope>NUCLEOTIDE SEQUENCE [LARGE SCALE GENOMIC DNA]</scope>
    <source>
        <strain evidence="3">KCTC 22814</strain>
    </source>
</reference>
<evidence type="ECO:0000313" key="3">
    <source>
        <dbReference type="Proteomes" id="UP001597525"/>
    </source>
</evidence>
<proteinExistence type="predicted"/>
<protein>
    <submittedName>
        <fullName evidence="2">PorP/SprF family type IX secretion system membrane protein</fullName>
    </submittedName>
</protein>
<dbReference type="NCBIfam" id="TIGR03519">
    <property type="entry name" value="T9SS_PorP_fam"/>
    <property type="match status" value="1"/>
</dbReference>
<dbReference type="Proteomes" id="UP001597525">
    <property type="component" value="Unassembled WGS sequence"/>
</dbReference>
<gene>
    <name evidence="2" type="ORF">ACFS7Y_11070</name>
</gene>
<evidence type="ECO:0000313" key="2">
    <source>
        <dbReference type="EMBL" id="MFD2967934.1"/>
    </source>
</evidence>
<sequence>MNRYILYSGCIVGIFALIFASARVQAQQQIGSYLHYVQHPDQINQAYTLSADQGKIYSVGRKQWVNMEGAPTTVLMGGHVKTKNERSSVGLNVLYDKIGPERYTEVNAFYGHAIRLSENDYLSGAINLGMRLYNVRFSRLEESDPSLRQDIDEKVGTVGLSFMYYRPEHFYVGLSLPRIGGEQFKQVAVFRENYAAIAAYLFEVDPGFHVKTSAWLARMDNNKLLGNFSATAFLNRKFGIGANYATTKDLGFLASFTVSNALRVGYGYQFGMASTSIGGMRNGSHEISISYHFAKNGIRLL</sequence>
<keyword evidence="1" id="KW-0732">Signal</keyword>
<name>A0ABW6BID5_9SPHI</name>
<evidence type="ECO:0000256" key="1">
    <source>
        <dbReference type="SAM" id="SignalP"/>
    </source>
</evidence>
<comment type="caution">
    <text evidence="2">The sequence shown here is derived from an EMBL/GenBank/DDBJ whole genome shotgun (WGS) entry which is preliminary data.</text>
</comment>
<dbReference type="Pfam" id="PF11751">
    <property type="entry name" value="PorP_SprF"/>
    <property type="match status" value="1"/>
</dbReference>
<dbReference type="RefSeq" id="WP_320186070.1">
    <property type="nucleotide sequence ID" value="NZ_CP138332.1"/>
</dbReference>
<organism evidence="2 3">
    <name type="scientific">Sphingobacterium bambusae</name>
    <dbReference type="NCBI Taxonomy" id="662858"/>
    <lineage>
        <taxon>Bacteria</taxon>
        <taxon>Pseudomonadati</taxon>
        <taxon>Bacteroidota</taxon>
        <taxon>Sphingobacteriia</taxon>
        <taxon>Sphingobacteriales</taxon>
        <taxon>Sphingobacteriaceae</taxon>
        <taxon>Sphingobacterium</taxon>
    </lineage>
</organism>
<dbReference type="EMBL" id="JBHUPB010000008">
    <property type="protein sequence ID" value="MFD2967934.1"/>
    <property type="molecule type" value="Genomic_DNA"/>
</dbReference>
<dbReference type="InterPro" id="IPR019861">
    <property type="entry name" value="PorP/SprF_Bacteroidetes"/>
</dbReference>
<keyword evidence="3" id="KW-1185">Reference proteome</keyword>
<feature type="chain" id="PRO_5046794575" evidence="1">
    <location>
        <begin position="27"/>
        <end position="301"/>
    </location>
</feature>
<feature type="signal peptide" evidence="1">
    <location>
        <begin position="1"/>
        <end position="26"/>
    </location>
</feature>